<reference evidence="1 2" key="1">
    <citation type="submission" date="2019-12" db="EMBL/GenBank/DDBJ databases">
        <title>Complete genome sequence of Leuconostoc lactis strain AVN1 provides insights into metabolic potential.</title>
        <authorList>
            <person name="Besrour N."/>
            <person name="Najjari A."/>
            <person name="Fhoula I."/>
            <person name="Jaballah S."/>
            <person name="Klibi N."/>
            <person name="Ouzari H.I."/>
        </authorList>
    </citation>
    <scope>NUCLEOTIDE SEQUENCE [LARGE SCALE GENOMIC DNA]</scope>
    <source>
        <strain evidence="1 2">AVN1</strain>
    </source>
</reference>
<dbReference type="GO" id="GO:0016740">
    <property type="term" value="F:transferase activity"/>
    <property type="evidence" value="ECO:0007669"/>
    <property type="project" value="UniProtKB-KW"/>
</dbReference>
<name>A0A6L7A9X5_LEULA</name>
<dbReference type="EMBL" id="WSZI01000013">
    <property type="protein sequence ID" value="MWN20848.1"/>
    <property type="molecule type" value="Genomic_DNA"/>
</dbReference>
<proteinExistence type="predicted"/>
<gene>
    <name evidence="1" type="ORF">GQS40_04060</name>
</gene>
<keyword evidence="1" id="KW-0808">Transferase</keyword>
<sequence length="80" mass="9059">MKPITTINDLIALMKQHNAHTATLKFYDMADRYILRMGDWHLDFSDATANQLLDALAEADTENVTITIVNNRRAAKIQAN</sequence>
<protein>
    <submittedName>
        <fullName evidence="1">Phosphate acetyltransferase</fullName>
    </submittedName>
</protein>
<organism evidence="1 2">
    <name type="scientific">Leuconostoc lactis</name>
    <dbReference type="NCBI Taxonomy" id="1246"/>
    <lineage>
        <taxon>Bacteria</taxon>
        <taxon>Bacillati</taxon>
        <taxon>Bacillota</taxon>
        <taxon>Bacilli</taxon>
        <taxon>Lactobacillales</taxon>
        <taxon>Lactobacillaceae</taxon>
        <taxon>Leuconostoc</taxon>
    </lineage>
</organism>
<accession>A0A6L7A9X5</accession>
<dbReference type="AlphaFoldDB" id="A0A6L7A9X5"/>
<dbReference type="RefSeq" id="WP_051660633.1">
    <property type="nucleotide sequence ID" value="NZ_DAITWI010000001.1"/>
</dbReference>
<evidence type="ECO:0000313" key="2">
    <source>
        <dbReference type="Proteomes" id="UP000478636"/>
    </source>
</evidence>
<comment type="caution">
    <text evidence="1">The sequence shown here is derived from an EMBL/GenBank/DDBJ whole genome shotgun (WGS) entry which is preliminary data.</text>
</comment>
<dbReference type="Proteomes" id="UP000478636">
    <property type="component" value="Unassembled WGS sequence"/>
</dbReference>
<evidence type="ECO:0000313" key="1">
    <source>
        <dbReference type="EMBL" id="MWN20848.1"/>
    </source>
</evidence>